<feature type="signal peptide" evidence="4">
    <location>
        <begin position="1"/>
        <end position="19"/>
    </location>
</feature>
<dbReference type="InterPro" id="IPR036709">
    <property type="entry name" value="Autotransporte_beta_dom_sf"/>
</dbReference>
<dbReference type="AlphaFoldDB" id="A0A1P8UK47"/>
<evidence type="ECO:0000313" key="7">
    <source>
        <dbReference type="Proteomes" id="UP000243807"/>
    </source>
</evidence>
<dbReference type="SUPFAM" id="SSF52266">
    <property type="entry name" value="SGNH hydrolase"/>
    <property type="match status" value="1"/>
</dbReference>
<dbReference type="InterPro" id="IPR001087">
    <property type="entry name" value="GDSL"/>
</dbReference>
<dbReference type="Pfam" id="PF00657">
    <property type="entry name" value="Lipase_GDSL"/>
    <property type="match status" value="1"/>
</dbReference>
<protein>
    <recommendedName>
        <fullName evidence="5">Autotransporter domain-containing protein</fullName>
    </recommendedName>
</protein>
<dbReference type="KEGG" id="afy:BW247_14795"/>
<accession>A0A1P8UK47</accession>
<dbReference type="PROSITE" id="PS51208">
    <property type="entry name" value="AUTOTRANSPORTER"/>
    <property type="match status" value="1"/>
</dbReference>
<dbReference type="CDD" id="cd01847">
    <property type="entry name" value="Triacylglycerol_lipase_like"/>
    <property type="match status" value="1"/>
</dbReference>
<name>A0A1P8UK47_9GAMM</name>
<dbReference type="SUPFAM" id="SSF103515">
    <property type="entry name" value="Autotransporter"/>
    <property type="match status" value="1"/>
</dbReference>
<dbReference type="PANTHER" id="PTHR45642">
    <property type="entry name" value="GDSL ESTERASE/LIPASE EXL3"/>
    <property type="match status" value="1"/>
</dbReference>
<sequence>MRTGLLALSTLLAPFVAHAADFSKTYFFGDSLTDAGSFGSQFTINGLPDSAVWSQDLAHMLGTQAGPYGLYNPAASTPTLIKPLGGTDYAQGGARVTGTPGVGIPAAEPLSGQLQTFLLAHPQADPNALYAFWGGANDVFYQTTAVSQNHVTSSTALATIGAAAQSEVGLMAQLHAAGARYLMVLNLPDIGSTPETIISGIKAAGAAYSIGSAKIGQAVADAASTLRDTSATSAQATQVQAAAIARAASDMGLTPAQVSASVGQVKQAFSGFSQAFNLTLASSLSQSGFQVVALNIQGLFAEVLADPSRFGFTNVTGYACTTSSSFTCNAQVSGDVSTTQKYFFADSVHPTPAAHRILADYAYSVLNAPQLIGMLPLTMLSVQQSAAQQSMQGLAGPLAVQNGPLGVYVSASAAPTHVASGVNNPGYESTPSGVTLGLRLTAGAQLRLLLQLGAYSGTSDFGAGMGGFDLQSTQLGVYARWEQGPWSLTGGASAGLQSYTDVHRNVRLGPTVDVESGRTSGYSDAVGLTGGYAFALGSWRMQPTLGLRYRNVFVDSYAENGSSASAMQFGTQKVKQLTASAGWSVTRSFETRYGLLEPRLGLGLHKEWLSQSRDVSASLTSMPGSFALPVYAPGNRWGTVAVGLGDNLGAAGRVDLALSSQVGRPGYQQTTVSLAYSRAF</sequence>
<gene>
    <name evidence="6" type="ORF">BW247_14795</name>
</gene>
<evidence type="ECO:0000256" key="2">
    <source>
        <dbReference type="ARBA" id="ARBA00022729"/>
    </source>
</evidence>
<dbReference type="InterPro" id="IPR036514">
    <property type="entry name" value="SGNH_hydro_sf"/>
</dbReference>
<dbReference type="SMART" id="SM00869">
    <property type="entry name" value="Autotransporter"/>
    <property type="match status" value="1"/>
</dbReference>
<dbReference type="Pfam" id="PF03797">
    <property type="entry name" value="Autotransporter"/>
    <property type="match status" value="1"/>
</dbReference>
<proteinExistence type="inferred from homology"/>
<dbReference type="InterPro" id="IPR005546">
    <property type="entry name" value="Autotransporte_beta"/>
</dbReference>
<dbReference type="Gene3D" id="3.40.50.1110">
    <property type="entry name" value="SGNH hydrolase"/>
    <property type="match status" value="1"/>
</dbReference>
<feature type="chain" id="PRO_5012749506" description="Autotransporter domain-containing protein" evidence="4">
    <location>
        <begin position="20"/>
        <end position="680"/>
    </location>
</feature>
<evidence type="ECO:0000256" key="1">
    <source>
        <dbReference type="ARBA" id="ARBA00008668"/>
    </source>
</evidence>
<dbReference type="InterPro" id="IPR050592">
    <property type="entry name" value="GDSL_lipolytic_enzyme"/>
</dbReference>
<dbReference type="Gene3D" id="2.40.128.130">
    <property type="entry name" value="Autotransporter beta-domain"/>
    <property type="match status" value="1"/>
</dbReference>
<feature type="domain" description="Autotransporter" evidence="5">
    <location>
        <begin position="400"/>
        <end position="680"/>
    </location>
</feature>
<organism evidence="6 7">
    <name type="scientific">Acidihalobacter ferrooxydans</name>
    <dbReference type="NCBI Taxonomy" id="1765967"/>
    <lineage>
        <taxon>Bacteria</taxon>
        <taxon>Pseudomonadati</taxon>
        <taxon>Pseudomonadota</taxon>
        <taxon>Gammaproteobacteria</taxon>
        <taxon>Chromatiales</taxon>
        <taxon>Ectothiorhodospiraceae</taxon>
        <taxon>Acidihalobacter</taxon>
    </lineage>
</organism>
<dbReference type="STRING" id="1765967.BW247_14795"/>
<feature type="active site" evidence="3">
    <location>
        <position position="346"/>
    </location>
</feature>
<dbReference type="Proteomes" id="UP000243807">
    <property type="component" value="Chromosome"/>
</dbReference>
<evidence type="ECO:0000256" key="4">
    <source>
        <dbReference type="SAM" id="SignalP"/>
    </source>
</evidence>
<dbReference type="InterPro" id="IPR017186">
    <property type="entry name" value="Lipase_autotranspt_EstA"/>
</dbReference>
<feature type="active site" description="Nucleophile" evidence="3">
    <location>
        <position position="31"/>
    </location>
</feature>
<keyword evidence="2 4" id="KW-0732">Signal</keyword>
<comment type="similarity">
    <text evidence="1">Belongs to the 'GDSL' lipolytic enzyme family.</text>
</comment>
<dbReference type="GO" id="GO:0016788">
    <property type="term" value="F:hydrolase activity, acting on ester bonds"/>
    <property type="evidence" value="ECO:0007669"/>
    <property type="project" value="InterPro"/>
</dbReference>
<evidence type="ECO:0000313" key="6">
    <source>
        <dbReference type="EMBL" id="APZ44197.1"/>
    </source>
</evidence>
<dbReference type="PANTHER" id="PTHR45642:SF139">
    <property type="entry name" value="SGNH HYDROLASE-TYPE ESTERASE DOMAIN-CONTAINING PROTEIN"/>
    <property type="match status" value="1"/>
</dbReference>
<evidence type="ECO:0000256" key="3">
    <source>
        <dbReference type="PIRSR" id="PIRSR037375-1"/>
    </source>
</evidence>
<dbReference type="EMBL" id="CP019434">
    <property type="protein sequence ID" value="APZ44197.1"/>
    <property type="molecule type" value="Genomic_DNA"/>
</dbReference>
<reference evidence="6 7" key="1">
    <citation type="submission" date="2017-01" db="EMBL/GenBank/DDBJ databases">
        <title>Draft sequence of Acidihalobacter ferrooxidans strain DSM 14175 (strain V8).</title>
        <authorList>
            <person name="Khaleque H.N."/>
            <person name="Ramsay J.P."/>
            <person name="Murphy R.J.T."/>
            <person name="Kaksonen A.H."/>
            <person name="Boxall N.J."/>
            <person name="Watkin E.L.J."/>
        </authorList>
    </citation>
    <scope>NUCLEOTIDE SEQUENCE [LARGE SCALE GENOMIC DNA]</scope>
    <source>
        <strain evidence="6 7">V8</strain>
    </source>
</reference>
<keyword evidence="7" id="KW-1185">Reference proteome</keyword>
<dbReference type="PIRSF" id="PIRSF037375">
    <property type="entry name" value="Autotrns_EstA"/>
    <property type="match status" value="1"/>
</dbReference>
<feature type="active site" evidence="3">
    <location>
        <position position="349"/>
    </location>
</feature>
<evidence type="ECO:0000259" key="5">
    <source>
        <dbReference type="PROSITE" id="PS51208"/>
    </source>
</evidence>